<evidence type="ECO:0000259" key="9">
    <source>
        <dbReference type="PROSITE" id="PS51194"/>
    </source>
</evidence>
<keyword evidence="12" id="KW-1185">Reference proteome</keyword>
<comment type="caution">
    <text evidence="11">The sequence shown here is derived from an EMBL/GenBank/DDBJ whole genome shotgun (WGS) entry which is preliminary data.</text>
</comment>
<dbReference type="GO" id="GO:0016787">
    <property type="term" value="F:hydrolase activity"/>
    <property type="evidence" value="ECO:0007669"/>
    <property type="project" value="UniProtKB-KW"/>
</dbReference>
<keyword evidence="3 11" id="KW-0347">Helicase</keyword>
<feature type="domain" description="Helicase ATP-binding" evidence="8">
    <location>
        <begin position="37"/>
        <end position="206"/>
    </location>
</feature>
<sequence length="439" mass="50017">MTNEKHSFEHLGLNESLLNAITDLNFKKPTEIQQRVIPKVLANKNLVAQSQTGTGKSHSYLLPIIEKVDALSTDVEAIILTPTRELARQVFDMTNHLIRFDKDVTAGIYIGGTDFFKDANKKIPNIVIGTPTRIKELNREGKLNINVANTIVLDEADLMIDLGFMEDVDQLVSHVKKDAQLLVFSATIPKGLHPFLNKYISNPEFVEIEPQSKTSKNIEHLLIPTRSMSKEDKLIEITKTINPYLAILFANSREACDEYYQYLLNAGVNVGIIHGGLSPRERKQQITKIKNLDYVYVVASDLASRGLDFDGVSHVINIDIPNDLEFFVHRVGRTGRGDYKGVAITMYTPDDERAIDLIEERGIKFNHVDIMKGEIKPIKPRTERKNRAKNQMTIDKNLKHKVKSSKKVKPGYKKKFKRKLDDLKKQEMKRYGKVQKRKK</sequence>
<dbReference type="CDD" id="cd18787">
    <property type="entry name" value="SF2_C_DEAD"/>
    <property type="match status" value="1"/>
</dbReference>
<reference evidence="11 12" key="1">
    <citation type="submission" date="2018-11" db="EMBL/GenBank/DDBJ databases">
        <title>Genomic Encyclopedia of Type Strains, Phase IV (KMG-IV): sequencing the most valuable type-strain genomes for metagenomic binning, comparative biology and taxonomic classification.</title>
        <authorList>
            <person name="Goeker M."/>
        </authorList>
    </citation>
    <scope>NUCLEOTIDE SEQUENCE [LARGE SCALE GENOMIC DNA]</scope>
    <source>
        <strain evidence="11 12">DSM 29158</strain>
    </source>
</reference>
<protein>
    <submittedName>
        <fullName evidence="11">ATP-dependent RNA helicase CshB</fullName>
    </submittedName>
</protein>
<evidence type="ECO:0000259" key="8">
    <source>
        <dbReference type="PROSITE" id="PS51192"/>
    </source>
</evidence>
<evidence type="ECO:0000256" key="1">
    <source>
        <dbReference type="ARBA" id="ARBA00022741"/>
    </source>
</evidence>
<dbReference type="PROSITE" id="PS51195">
    <property type="entry name" value="Q_MOTIF"/>
    <property type="match status" value="1"/>
</dbReference>
<dbReference type="GO" id="GO:0003724">
    <property type="term" value="F:RNA helicase activity"/>
    <property type="evidence" value="ECO:0007669"/>
    <property type="project" value="InterPro"/>
</dbReference>
<dbReference type="GO" id="GO:0005829">
    <property type="term" value="C:cytosol"/>
    <property type="evidence" value="ECO:0007669"/>
    <property type="project" value="TreeGrafter"/>
</dbReference>
<dbReference type="Gene3D" id="3.40.50.300">
    <property type="entry name" value="P-loop containing nucleotide triphosphate hydrolases"/>
    <property type="match status" value="2"/>
</dbReference>
<dbReference type="InterPro" id="IPR050079">
    <property type="entry name" value="DEAD_box_RNA_helicase"/>
</dbReference>
<dbReference type="InterPro" id="IPR014001">
    <property type="entry name" value="Helicase_ATP-bd"/>
</dbReference>
<dbReference type="InterPro" id="IPR011545">
    <property type="entry name" value="DEAD/DEAH_box_helicase_dom"/>
</dbReference>
<dbReference type="Pfam" id="PF00271">
    <property type="entry name" value="Helicase_C"/>
    <property type="match status" value="1"/>
</dbReference>
<proteinExistence type="inferred from homology"/>
<dbReference type="InterPro" id="IPR044742">
    <property type="entry name" value="DEAD/DEAH_RhlB"/>
</dbReference>
<dbReference type="SMART" id="SM00487">
    <property type="entry name" value="DEXDc"/>
    <property type="match status" value="1"/>
</dbReference>
<dbReference type="InterPro" id="IPR014014">
    <property type="entry name" value="RNA_helicase_DEAD_Q_motif"/>
</dbReference>
<dbReference type="InterPro" id="IPR027417">
    <property type="entry name" value="P-loop_NTPase"/>
</dbReference>
<evidence type="ECO:0000313" key="12">
    <source>
        <dbReference type="Proteomes" id="UP000277108"/>
    </source>
</evidence>
<comment type="similarity">
    <text evidence="5">Belongs to the DEAD box helicase family.</text>
</comment>
<keyword evidence="1" id="KW-0547">Nucleotide-binding</keyword>
<dbReference type="PANTHER" id="PTHR47959">
    <property type="entry name" value="ATP-DEPENDENT RNA HELICASE RHLE-RELATED"/>
    <property type="match status" value="1"/>
</dbReference>
<dbReference type="GO" id="GO:0005524">
    <property type="term" value="F:ATP binding"/>
    <property type="evidence" value="ECO:0007669"/>
    <property type="project" value="UniProtKB-KW"/>
</dbReference>
<dbReference type="GO" id="GO:0003676">
    <property type="term" value="F:nucleic acid binding"/>
    <property type="evidence" value="ECO:0007669"/>
    <property type="project" value="InterPro"/>
</dbReference>
<evidence type="ECO:0000313" key="11">
    <source>
        <dbReference type="EMBL" id="RPF58118.1"/>
    </source>
</evidence>
<organism evidence="11 12">
    <name type="scientific">Abyssicoccus albus</name>
    <dbReference type="NCBI Taxonomy" id="1817405"/>
    <lineage>
        <taxon>Bacteria</taxon>
        <taxon>Bacillati</taxon>
        <taxon>Bacillota</taxon>
        <taxon>Bacilli</taxon>
        <taxon>Bacillales</taxon>
        <taxon>Abyssicoccaceae</taxon>
    </lineage>
</organism>
<feature type="region of interest" description="Disordered" evidence="7">
    <location>
        <begin position="382"/>
        <end position="416"/>
    </location>
</feature>
<feature type="compositionally biased region" description="Basic residues" evidence="7">
    <location>
        <begin position="398"/>
        <end position="416"/>
    </location>
</feature>
<dbReference type="OrthoDB" id="9805696at2"/>
<evidence type="ECO:0000256" key="7">
    <source>
        <dbReference type="SAM" id="MobiDB-lite"/>
    </source>
</evidence>
<evidence type="ECO:0000256" key="6">
    <source>
        <dbReference type="PROSITE-ProRule" id="PRU00552"/>
    </source>
</evidence>
<feature type="domain" description="DEAD-box RNA helicase Q" evidence="10">
    <location>
        <begin position="6"/>
        <end position="34"/>
    </location>
</feature>
<evidence type="ECO:0000256" key="5">
    <source>
        <dbReference type="ARBA" id="ARBA00038437"/>
    </source>
</evidence>
<feature type="domain" description="Helicase C-terminal" evidence="9">
    <location>
        <begin position="233"/>
        <end position="386"/>
    </location>
</feature>
<dbReference type="Proteomes" id="UP000277108">
    <property type="component" value="Unassembled WGS sequence"/>
</dbReference>
<dbReference type="AlphaFoldDB" id="A0A3N5C6Y0"/>
<dbReference type="PANTHER" id="PTHR47959:SF1">
    <property type="entry name" value="ATP-DEPENDENT RNA HELICASE DBPA"/>
    <property type="match status" value="1"/>
</dbReference>
<dbReference type="PROSITE" id="PS51194">
    <property type="entry name" value="HELICASE_CTER"/>
    <property type="match status" value="1"/>
</dbReference>
<feature type="short sequence motif" description="Q motif" evidence="6">
    <location>
        <begin position="6"/>
        <end position="34"/>
    </location>
</feature>
<evidence type="ECO:0000256" key="4">
    <source>
        <dbReference type="ARBA" id="ARBA00022840"/>
    </source>
</evidence>
<evidence type="ECO:0000256" key="2">
    <source>
        <dbReference type="ARBA" id="ARBA00022801"/>
    </source>
</evidence>
<dbReference type="PROSITE" id="PS51192">
    <property type="entry name" value="HELICASE_ATP_BIND_1"/>
    <property type="match status" value="1"/>
</dbReference>
<gene>
    <name evidence="11" type="ORF">EDD62_0756</name>
</gene>
<dbReference type="EMBL" id="RKRK01000002">
    <property type="protein sequence ID" value="RPF58118.1"/>
    <property type="molecule type" value="Genomic_DNA"/>
</dbReference>
<dbReference type="SUPFAM" id="SSF52540">
    <property type="entry name" value="P-loop containing nucleoside triphosphate hydrolases"/>
    <property type="match status" value="1"/>
</dbReference>
<keyword evidence="4" id="KW-0067">ATP-binding</keyword>
<name>A0A3N5C6Y0_9BACL</name>
<dbReference type="SMART" id="SM00490">
    <property type="entry name" value="HELICc"/>
    <property type="match status" value="1"/>
</dbReference>
<dbReference type="RefSeq" id="WP_123807580.1">
    <property type="nucleotide sequence ID" value="NZ_RKRK01000002.1"/>
</dbReference>
<dbReference type="CDD" id="cd00268">
    <property type="entry name" value="DEADc"/>
    <property type="match status" value="1"/>
</dbReference>
<evidence type="ECO:0000256" key="3">
    <source>
        <dbReference type="ARBA" id="ARBA00022806"/>
    </source>
</evidence>
<dbReference type="Pfam" id="PF00270">
    <property type="entry name" value="DEAD"/>
    <property type="match status" value="1"/>
</dbReference>
<accession>A0A3N5C6Y0</accession>
<evidence type="ECO:0000259" key="10">
    <source>
        <dbReference type="PROSITE" id="PS51195"/>
    </source>
</evidence>
<dbReference type="InterPro" id="IPR001650">
    <property type="entry name" value="Helicase_C-like"/>
</dbReference>
<keyword evidence="2" id="KW-0378">Hydrolase</keyword>